<dbReference type="SUPFAM" id="SSF53720">
    <property type="entry name" value="ALDH-like"/>
    <property type="match status" value="1"/>
</dbReference>
<gene>
    <name evidence="9" type="ORF">EQM13_16930</name>
</gene>
<dbReference type="EMBL" id="CP035282">
    <property type="protein sequence ID" value="QAT63133.1"/>
    <property type="molecule type" value="Genomic_DNA"/>
</dbReference>
<dbReference type="AlphaFoldDB" id="A0A410QGD1"/>
<evidence type="ECO:0000256" key="3">
    <source>
        <dbReference type="ARBA" id="ARBA00023027"/>
    </source>
</evidence>
<dbReference type="PROSITE" id="PS00687">
    <property type="entry name" value="ALDEHYDE_DEHYDR_GLU"/>
    <property type="match status" value="1"/>
</dbReference>
<dbReference type="Gene3D" id="3.40.309.10">
    <property type="entry name" value="Aldehyde Dehydrogenase, Chain A, domain 2"/>
    <property type="match status" value="1"/>
</dbReference>
<evidence type="ECO:0000313" key="9">
    <source>
        <dbReference type="EMBL" id="QAT63133.1"/>
    </source>
</evidence>
<dbReference type="GO" id="GO:0006081">
    <property type="term" value="P:aldehyde metabolic process"/>
    <property type="evidence" value="ECO:0007669"/>
    <property type="project" value="InterPro"/>
</dbReference>
<evidence type="ECO:0000259" key="8">
    <source>
        <dbReference type="Pfam" id="PF00171"/>
    </source>
</evidence>
<dbReference type="GO" id="GO:0004029">
    <property type="term" value="F:aldehyde dehydrogenase (NAD+) activity"/>
    <property type="evidence" value="ECO:0007669"/>
    <property type="project" value="TreeGrafter"/>
</dbReference>
<dbReference type="KEGG" id="spoa:EQM13_16930"/>
<feature type="active site" evidence="5">
    <location>
        <position position="242"/>
    </location>
</feature>
<accession>A0A410QGD1</accession>
<dbReference type="InterPro" id="IPR016161">
    <property type="entry name" value="Ald_DH/histidinol_DH"/>
</dbReference>
<feature type="active site" evidence="5 6">
    <location>
        <position position="208"/>
    </location>
</feature>
<dbReference type="FunFam" id="3.40.309.10:FF:000003">
    <property type="entry name" value="Aldehyde dehydrogenase"/>
    <property type="match status" value="1"/>
</dbReference>
<dbReference type="PANTHER" id="PTHR43570">
    <property type="entry name" value="ALDEHYDE DEHYDROGENASE"/>
    <property type="match status" value="1"/>
</dbReference>
<evidence type="ECO:0000256" key="5">
    <source>
        <dbReference type="PIRSR" id="PIRSR036492-1"/>
    </source>
</evidence>
<proteinExistence type="inferred from homology"/>
<protein>
    <recommendedName>
        <fullName evidence="4">Aldehyde dehydrogenase</fullName>
    </recommendedName>
</protein>
<dbReference type="PROSITE" id="PS00070">
    <property type="entry name" value="ALDEHYDE_DEHYDR_CYS"/>
    <property type="match status" value="1"/>
</dbReference>
<dbReference type="RefSeq" id="WP_128753322.1">
    <property type="nucleotide sequence ID" value="NZ_CP035282.1"/>
</dbReference>
<keyword evidence="10" id="KW-1185">Reference proteome</keyword>
<dbReference type="CDD" id="cd07136">
    <property type="entry name" value="ALDH_YwdH-P39616"/>
    <property type="match status" value="1"/>
</dbReference>
<dbReference type="FunFam" id="3.40.605.10:FF:000004">
    <property type="entry name" value="Aldehyde dehydrogenase"/>
    <property type="match status" value="1"/>
</dbReference>
<dbReference type="InterPro" id="IPR029510">
    <property type="entry name" value="Ald_DH_CS_GLU"/>
</dbReference>
<sequence length="454" mass="51614">MNNLDVILDNQRDFFKSKASIDINFRKGALNKLKNLIILNEKEILDALNYDLGKSSFEGYSTEVGLILSEIAYAVSNLNKWSAVKKVRTPITNFKSQSYIYPEPFGNTLIISPWNYPFQLAFGPLIGAIAAGNTAIIKLSSTSVNTTRIIEEIINNNFDKGYLYVVTGEEGRKAIDKKFDYIFYTGSPSVGRLIMEKASKNLTPVTLELGGKSPCIVDWEGDLKLFAKRIVWGKFLNCGQTCIAPDYILVQRKIKDELINNMIYYIEEFYGKDPENNKEYGRIVNLNHLNRLKKLIEKSNIVYGGKINSDNLYFSPTILKDVTWDEPVMKEEIFGPILPILEYESLDEVIDIVNEHEKPLALYFFSNNEKKIQRIIRNTSYGGGCINDTIMHIANSNLPFGGVGMSGIGSYHGKKSFDTFTHYKSVLRKSTKIDINLRYPPYGDKLKFIKRVLK</sequence>
<organism evidence="9 10">
    <name type="scientific">Acidilutibacter cellobiosedens</name>
    <dbReference type="NCBI Taxonomy" id="2507161"/>
    <lineage>
        <taxon>Bacteria</taxon>
        <taxon>Bacillati</taxon>
        <taxon>Bacillota</taxon>
        <taxon>Tissierellia</taxon>
        <taxon>Tissierellales</taxon>
        <taxon>Acidilutibacteraceae</taxon>
        <taxon>Acidilutibacter</taxon>
    </lineage>
</organism>
<reference evidence="10" key="1">
    <citation type="submission" date="2019-01" db="EMBL/GenBank/DDBJ databases">
        <title>Draft genomes of a novel of Sporanaerobacter strains.</title>
        <authorList>
            <person name="Ma S."/>
        </authorList>
    </citation>
    <scope>NUCLEOTIDE SEQUENCE [LARGE SCALE GENOMIC DNA]</scope>
    <source>
        <strain evidence="10">NJN-17</strain>
    </source>
</reference>
<evidence type="ECO:0000256" key="2">
    <source>
        <dbReference type="ARBA" id="ARBA00023002"/>
    </source>
</evidence>
<evidence type="ECO:0000256" key="1">
    <source>
        <dbReference type="ARBA" id="ARBA00009986"/>
    </source>
</evidence>
<keyword evidence="2 4" id="KW-0560">Oxidoreductase</keyword>
<dbReference type="PIRSF" id="PIRSF036492">
    <property type="entry name" value="ALDH"/>
    <property type="match status" value="1"/>
</dbReference>
<dbReference type="InterPro" id="IPR012394">
    <property type="entry name" value="Aldehyde_DH_NAD(P)"/>
</dbReference>
<evidence type="ECO:0000313" key="10">
    <source>
        <dbReference type="Proteomes" id="UP000287969"/>
    </source>
</evidence>
<evidence type="ECO:0000256" key="6">
    <source>
        <dbReference type="PROSITE-ProRule" id="PRU10007"/>
    </source>
</evidence>
<dbReference type="Proteomes" id="UP000287969">
    <property type="component" value="Chromosome"/>
</dbReference>
<dbReference type="PANTHER" id="PTHR43570:SF16">
    <property type="entry name" value="ALDEHYDE DEHYDROGENASE TYPE III, ISOFORM Q"/>
    <property type="match status" value="1"/>
</dbReference>
<dbReference type="InterPro" id="IPR016163">
    <property type="entry name" value="Ald_DH_C"/>
</dbReference>
<dbReference type="InterPro" id="IPR015590">
    <property type="entry name" value="Aldehyde_DH_dom"/>
</dbReference>
<evidence type="ECO:0000256" key="7">
    <source>
        <dbReference type="RuleBase" id="RU003345"/>
    </source>
</evidence>
<dbReference type="OrthoDB" id="9762913at2"/>
<keyword evidence="3" id="KW-0520">NAD</keyword>
<evidence type="ECO:0000256" key="4">
    <source>
        <dbReference type="PIRNR" id="PIRNR036492"/>
    </source>
</evidence>
<feature type="domain" description="Aldehyde dehydrogenase" evidence="8">
    <location>
        <begin position="9"/>
        <end position="426"/>
    </location>
</feature>
<dbReference type="InterPro" id="IPR016160">
    <property type="entry name" value="Ald_DH_CS_CYS"/>
</dbReference>
<name>A0A410QGD1_9FIRM</name>
<comment type="similarity">
    <text evidence="1 4 7">Belongs to the aldehyde dehydrogenase family.</text>
</comment>
<dbReference type="Pfam" id="PF00171">
    <property type="entry name" value="Aldedh"/>
    <property type="match status" value="1"/>
</dbReference>
<dbReference type="Gene3D" id="3.40.605.10">
    <property type="entry name" value="Aldehyde Dehydrogenase, Chain A, domain 1"/>
    <property type="match status" value="1"/>
</dbReference>
<dbReference type="InterPro" id="IPR016162">
    <property type="entry name" value="Ald_DH_N"/>
</dbReference>
<dbReference type="GO" id="GO:0005737">
    <property type="term" value="C:cytoplasm"/>
    <property type="evidence" value="ECO:0007669"/>
    <property type="project" value="TreeGrafter"/>
</dbReference>